<dbReference type="EMBL" id="WKKX01000015">
    <property type="protein sequence ID" value="MSE07306.1"/>
    <property type="molecule type" value="Genomic_DNA"/>
</dbReference>
<comment type="caution">
    <text evidence="1">The sequence shown here is derived from an EMBL/GenBank/DDBJ whole genome shotgun (WGS) entry which is preliminary data.</text>
</comment>
<protein>
    <submittedName>
        <fullName evidence="1">Uncharacterized protein</fullName>
    </submittedName>
</protein>
<gene>
    <name evidence="2" type="ORF">GKC33_00820</name>
    <name evidence="1" type="ORF">GKC34_12805</name>
</gene>
<dbReference type="Proteomes" id="UP000437575">
    <property type="component" value="Unassembled WGS sequence"/>
</dbReference>
<dbReference type="RefSeq" id="WP_158227598.1">
    <property type="nucleotide sequence ID" value="NZ_CP137610.1"/>
</dbReference>
<evidence type="ECO:0000313" key="1">
    <source>
        <dbReference type="EMBL" id="MSE06587.1"/>
    </source>
</evidence>
<evidence type="ECO:0000313" key="2">
    <source>
        <dbReference type="EMBL" id="MSE07306.1"/>
    </source>
</evidence>
<proteinExistence type="predicted"/>
<dbReference type="Proteomes" id="UP000467635">
    <property type="component" value="Unassembled WGS sequence"/>
</dbReference>
<dbReference type="EMBL" id="WKKZ01001096">
    <property type="protein sequence ID" value="MSE06587.1"/>
    <property type="molecule type" value="Genomic_DNA"/>
</dbReference>
<dbReference type="AlphaFoldDB" id="A0A6A8LVI7"/>
<organism evidence="1 3">
    <name type="scientific">Ligilactobacillus salivarius</name>
    <dbReference type="NCBI Taxonomy" id="1624"/>
    <lineage>
        <taxon>Bacteria</taxon>
        <taxon>Bacillati</taxon>
        <taxon>Bacillota</taxon>
        <taxon>Bacilli</taxon>
        <taxon>Lactobacillales</taxon>
        <taxon>Lactobacillaceae</taxon>
        <taxon>Ligilactobacillus</taxon>
    </lineage>
</organism>
<accession>A0A6A8LVI7</accession>
<evidence type="ECO:0000313" key="4">
    <source>
        <dbReference type="Proteomes" id="UP000467635"/>
    </source>
</evidence>
<name>A0A6A8LVI7_9LACO</name>
<reference evidence="3 4" key="1">
    <citation type="submission" date="2019-11" db="EMBL/GenBank/DDBJ databases">
        <title>Draft Genome Sequence of Plant Growth-Promoting Rhizosphere-Associated Bacteria.</title>
        <authorList>
            <person name="Vasilyev I.Y."/>
            <person name="Radchenko V."/>
            <person name="Ilnitskaya E.V."/>
        </authorList>
    </citation>
    <scope>NUCLEOTIDE SEQUENCE [LARGE SCALE GENOMIC DNA]</scope>
    <source>
        <strain evidence="2 4">VRA_01-1sq_f</strain>
        <strain evidence="1 3">VRA_1sq_f</strain>
    </source>
</reference>
<evidence type="ECO:0000313" key="3">
    <source>
        <dbReference type="Proteomes" id="UP000437575"/>
    </source>
</evidence>
<sequence>MKLVVIILFVPNKHVKRFAKLVALAVIKTGKIAIKKAIECLVNWLND</sequence>